<keyword evidence="3" id="KW-0472">Membrane</keyword>
<dbReference type="RefSeq" id="WP_127779480.1">
    <property type="nucleotide sequence ID" value="NZ_SADD01000001.1"/>
</dbReference>
<feature type="compositionally biased region" description="Low complexity" evidence="2">
    <location>
        <begin position="84"/>
        <end position="93"/>
    </location>
</feature>
<feature type="coiled-coil region" evidence="1">
    <location>
        <begin position="312"/>
        <end position="382"/>
    </location>
</feature>
<sequence length="1107" mass="124384">MSAVRGGVAIAWVLALVAVFLCPLPESGAQVVVDQVPAVAGSEENDVVSGTSTGEGASEADLPEMGSDSASEPTGEPQDKVATSASAAALPPEELNEERAEALRESVAQAEAVVAQARVGEDVDARVRAFLKDRLVEEPGSRVAMRELVAASLFYALREARAVSAQTLVDRRTEALQAVEAALQSQREAASQVDQEAAERLERSQRAQEAARLAVEQTRERERQERDAQIRQVLAREREIAEELLAISEQEGEQIRSIVEERRQSEATFSERRVEVEEGMTRPDGELAGVVRQTLMYRRGARDDVKRTVQGYRSAERQVANLKPRLDEARRELEQLIQEVGREPSTELATRRLALAKLQVELAEQRLQIAQDVRDARQARNEVNLQRRAFFDESLEAMFPRLGAEARAMMLSPRSDSAWRDALEGVRVGVLLTVDTLEERWKQISDPGTMLTSVAFWGWVMGVFWRVIAILIALWFAREYGPRAVQWGLSQLLVRRALRKAAGGLIKASQVLRALIVPAVLYLAATHMTDYLVGALPELAYARWVIDAVTIYVIVMRVVKTLALPRGEEAGTASGFPSAAAVAQAHTLDALAQGGLVEESRARRLVRSVRVVLSFWLLSHYVPLTVWELTGPSVIWWLADRVFWVALVVLVYTVLWWWRDDIAQGFERLAGERLPRATVIVREHRNRPYGVLLIGLASIYVAGAELVRWVRAYVVETELSRQFSNFIFRKKIEIQRREGGVAEVPEAAQSTVPERYRAFFVDRPLFDEAFRVERRGVADAIAARRETWMKVRRKGSMAIVGEAGLGKTSELVDVVSAWPAAHGPVQYATLAQKISGEPAALEFIAQLFHLPEVPTCREEAVEWLRRTPPRTIVLDDCHHLFLRHIGGFRAVDLFLDVVHITDDHHFWVLVFNRFAWSYLNRVRARKHYFGLVHEVAPWSEQQIQQLVRSRDAKVDLPISFTDLVVAHQSGEFSYEVIKTANGYFRLLHEFSQGNPRVALTFWLRSLRMDASGSLQVGLFSRPTTAVQQSLTDQYLFALAAIVQHGSLNAQQVARITNSDRGFCETAINFLYESDILEVCQRQGRATLSTLYFRAVLRQLRDANFLYE</sequence>
<evidence type="ECO:0000313" key="4">
    <source>
        <dbReference type="EMBL" id="RVU48954.1"/>
    </source>
</evidence>
<keyword evidence="1" id="KW-0175">Coiled coil</keyword>
<reference evidence="4 5" key="1">
    <citation type="submission" date="2019-01" db="EMBL/GenBank/DDBJ databases">
        <title>Lujinxingia litoralis gen. nov., sp. nov. and Lujinxingia sediminis gen. nov., sp. nov., new members in the order Bradymonadales, isolated from coastal sediment.</title>
        <authorList>
            <person name="Li C.-M."/>
        </authorList>
    </citation>
    <scope>NUCLEOTIDE SEQUENCE [LARGE SCALE GENOMIC DNA]</scope>
    <source>
        <strain evidence="4 5">SEH01</strain>
    </source>
</reference>
<dbReference type="SUPFAM" id="SSF52540">
    <property type="entry name" value="P-loop containing nucleoside triphosphate hydrolases"/>
    <property type="match status" value="1"/>
</dbReference>
<feature type="transmembrane region" description="Helical" evidence="3">
    <location>
        <begin position="456"/>
        <end position="477"/>
    </location>
</feature>
<feature type="coiled-coil region" evidence="1">
    <location>
        <begin position="176"/>
        <end position="251"/>
    </location>
</feature>
<accession>A0ABY0CZ07</accession>
<evidence type="ECO:0000256" key="1">
    <source>
        <dbReference type="SAM" id="Coils"/>
    </source>
</evidence>
<feature type="region of interest" description="Disordered" evidence="2">
    <location>
        <begin position="42"/>
        <end position="97"/>
    </location>
</feature>
<comment type="caution">
    <text evidence="4">The sequence shown here is derived from an EMBL/GenBank/DDBJ whole genome shotgun (WGS) entry which is preliminary data.</text>
</comment>
<evidence type="ECO:0000256" key="3">
    <source>
        <dbReference type="SAM" id="Phobius"/>
    </source>
</evidence>
<keyword evidence="3" id="KW-1133">Transmembrane helix</keyword>
<feature type="transmembrane region" description="Helical" evidence="3">
    <location>
        <begin position="635"/>
        <end position="658"/>
    </location>
</feature>
<feature type="transmembrane region" description="Helical" evidence="3">
    <location>
        <begin position="540"/>
        <end position="559"/>
    </location>
</feature>
<dbReference type="Proteomes" id="UP000282926">
    <property type="component" value="Unassembled WGS sequence"/>
</dbReference>
<dbReference type="EMBL" id="SADD01000001">
    <property type="protein sequence ID" value="RVU48954.1"/>
    <property type="molecule type" value="Genomic_DNA"/>
</dbReference>
<evidence type="ECO:0000313" key="5">
    <source>
        <dbReference type="Proteomes" id="UP000282926"/>
    </source>
</evidence>
<evidence type="ECO:0000256" key="2">
    <source>
        <dbReference type="SAM" id="MobiDB-lite"/>
    </source>
</evidence>
<feature type="transmembrane region" description="Helical" evidence="3">
    <location>
        <begin position="689"/>
        <end position="710"/>
    </location>
</feature>
<feature type="transmembrane region" description="Helical" evidence="3">
    <location>
        <begin position="611"/>
        <end position="629"/>
    </location>
</feature>
<keyword evidence="5" id="KW-1185">Reference proteome</keyword>
<evidence type="ECO:0008006" key="6">
    <source>
        <dbReference type="Google" id="ProtNLM"/>
    </source>
</evidence>
<name>A0ABY0CZ07_9DELT</name>
<dbReference type="InterPro" id="IPR027417">
    <property type="entry name" value="P-loop_NTPase"/>
</dbReference>
<gene>
    <name evidence="4" type="ORF">EA187_05875</name>
</gene>
<feature type="transmembrane region" description="Helical" evidence="3">
    <location>
        <begin position="505"/>
        <end position="525"/>
    </location>
</feature>
<organism evidence="4 5">
    <name type="scientific">Lujinxingia sediminis</name>
    <dbReference type="NCBI Taxonomy" id="2480984"/>
    <lineage>
        <taxon>Bacteria</taxon>
        <taxon>Deltaproteobacteria</taxon>
        <taxon>Bradymonadales</taxon>
        <taxon>Lujinxingiaceae</taxon>
        <taxon>Lujinxingia</taxon>
    </lineage>
</organism>
<proteinExistence type="predicted"/>
<protein>
    <recommendedName>
        <fullName evidence="6">AAA+ ATPase domain-containing protein</fullName>
    </recommendedName>
</protein>
<keyword evidence="3" id="KW-0812">Transmembrane</keyword>